<dbReference type="Pfam" id="PF13379">
    <property type="entry name" value="NMT1_2"/>
    <property type="match status" value="1"/>
</dbReference>
<dbReference type="PANTHER" id="PTHR30024">
    <property type="entry name" value="ALIPHATIC SULFONATES-BINDING PROTEIN-RELATED"/>
    <property type="match status" value="1"/>
</dbReference>
<dbReference type="Proteomes" id="UP000185999">
    <property type="component" value="Unassembled WGS sequence"/>
</dbReference>
<dbReference type="GO" id="GO:0012505">
    <property type="term" value="C:endomembrane system"/>
    <property type="evidence" value="ECO:0007669"/>
    <property type="project" value="UniProtKB-SubCell"/>
</dbReference>
<dbReference type="AlphaFoldDB" id="A0A1N7L318"/>
<dbReference type="InterPro" id="IPR044527">
    <property type="entry name" value="NrtA/CpmA_ABC-bd_dom"/>
</dbReference>
<evidence type="ECO:0000313" key="7">
    <source>
        <dbReference type="Proteomes" id="UP000185999"/>
    </source>
</evidence>
<evidence type="ECO:0000256" key="4">
    <source>
        <dbReference type="ARBA" id="ARBA00022519"/>
    </source>
</evidence>
<keyword evidence="3" id="KW-1003">Cell membrane</keyword>
<dbReference type="Gene3D" id="3.40.190.10">
    <property type="entry name" value="Periplasmic binding protein-like II"/>
    <property type="match status" value="2"/>
</dbReference>
<dbReference type="STRING" id="619304.SAMN05421760_103188"/>
<sequence>MNTSTNIHNMHLPDSFPPAEKRSLTIGFIPLLDCVPVFVAKELGFFEEMGLDVTLSRESSWASIRDKVQFGLLDAAPMPAGIVLASAMKLGATQPMVTAMGLGLNGNAITVSAKLWQQLNPEGKKFNSQSAAEALKAYLTTVEGPINIASVHTYSTHHFLLREWLTHFNIDPDNKIKQHVVPPPHMINVMQRGSIDIFCAGEPWNSLAQAQQVGHTLLSGHQIWENAPDKVLGVTRRWHEANPASHQRLVAALLKACLWLDNHENKIAGFRLLNKHGYIDADLSSIDLDFGRHCFTVSEATFPWLSQAQWFTGHISALNEKASAKEHSSVNQSTLHQAPLTATYLTDTYRSVAEQLNINLPTKNTKEEGAHAEHWQLPGTKHNISMRPDMKFK</sequence>
<dbReference type="EMBL" id="FTOE01000003">
    <property type="protein sequence ID" value="SIS68204.1"/>
    <property type="molecule type" value="Genomic_DNA"/>
</dbReference>
<comment type="subcellular location">
    <subcellularLocation>
        <location evidence="1">Endomembrane system</location>
    </subcellularLocation>
</comment>
<keyword evidence="2" id="KW-0813">Transport</keyword>
<dbReference type="SUPFAM" id="SSF53850">
    <property type="entry name" value="Periplasmic binding protein-like II"/>
    <property type="match status" value="1"/>
</dbReference>
<name>A0A1N7L318_9GAMM</name>
<dbReference type="RefSeq" id="WP_054340536.1">
    <property type="nucleotide sequence ID" value="NZ_FTOE01000003.1"/>
</dbReference>
<proteinExistence type="predicted"/>
<gene>
    <name evidence="6" type="ORF">SAMN05421760_103188</name>
</gene>
<evidence type="ECO:0000313" key="6">
    <source>
        <dbReference type="EMBL" id="SIS68204.1"/>
    </source>
</evidence>
<protein>
    <submittedName>
        <fullName evidence="6">Nitrate/nitrite transport system substrate-binding protein</fullName>
    </submittedName>
</protein>
<dbReference type="PANTHER" id="PTHR30024:SF43">
    <property type="entry name" value="BLL4572 PROTEIN"/>
    <property type="match status" value="1"/>
</dbReference>
<evidence type="ECO:0000256" key="2">
    <source>
        <dbReference type="ARBA" id="ARBA00022448"/>
    </source>
</evidence>
<keyword evidence="4" id="KW-0997">Cell inner membrane</keyword>
<evidence type="ECO:0000256" key="5">
    <source>
        <dbReference type="ARBA" id="ARBA00023136"/>
    </source>
</evidence>
<evidence type="ECO:0000256" key="1">
    <source>
        <dbReference type="ARBA" id="ARBA00004308"/>
    </source>
</evidence>
<dbReference type="OrthoDB" id="9815454at2"/>
<reference evidence="7" key="1">
    <citation type="submission" date="2017-01" db="EMBL/GenBank/DDBJ databases">
        <authorList>
            <person name="Varghese N."/>
            <person name="Submissions S."/>
        </authorList>
    </citation>
    <scope>NUCLEOTIDE SEQUENCE [LARGE SCALE GENOMIC DNA]</scope>
    <source>
        <strain evidence="7">DSM 22306</strain>
    </source>
</reference>
<organism evidence="6 7">
    <name type="scientific">Neptunomonas antarctica</name>
    <dbReference type="NCBI Taxonomy" id="619304"/>
    <lineage>
        <taxon>Bacteria</taxon>
        <taxon>Pseudomonadati</taxon>
        <taxon>Pseudomonadota</taxon>
        <taxon>Gammaproteobacteria</taxon>
        <taxon>Oceanospirillales</taxon>
        <taxon>Oceanospirillaceae</taxon>
        <taxon>Neptunomonas</taxon>
    </lineage>
</organism>
<dbReference type="CDD" id="cd13553">
    <property type="entry name" value="PBP2_NrtA_CpmA_like"/>
    <property type="match status" value="1"/>
</dbReference>
<evidence type="ECO:0000256" key="3">
    <source>
        <dbReference type="ARBA" id="ARBA00022475"/>
    </source>
</evidence>
<keyword evidence="5" id="KW-0472">Membrane</keyword>
<keyword evidence="7" id="KW-1185">Reference proteome</keyword>
<accession>A0A1N7L318</accession>